<organism evidence="7 8">
    <name type="scientific">Phyllobacterium phragmitis</name>
    <dbReference type="NCBI Taxonomy" id="2670329"/>
    <lineage>
        <taxon>Bacteria</taxon>
        <taxon>Pseudomonadati</taxon>
        <taxon>Pseudomonadota</taxon>
        <taxon>Alphaproteobacteria</taxon>
        <taxon>Hyphomicrobiales</taxon>
        <taxon>Phyllobacteriaceae</taxon>
        <taxon>Phyllobacterium</taxon>
    </lineage>
</organism>
<evidence type="ECO:0000256" key="5">
    <source>
        <dbReference type="ARBA" id="ARBA00023163"/>
    </source>
</evidence>
<name>A0A2S9IRE0_9HYPH</name>
<dbReference type="InterPro" id="IPR015421">
    <property type="entry name" value="PyrdxlP-dep_Trfase_major"/>
</dbReference>
<sequence length="459" mass="49009">MFSWKPWTVEDSRLKYLGLVEALEADLRQGLVKPGDRLPPQRAIAEALGIDVTTVTRAFNEARRRGLVEANAGRGSFVRAAPEIAAASADRPVDLSMNIPPQPAGAALQRRIPEAIAGILSAPQGMLRLHYQQSEGSAPDRAAGAAWLAERLGSLAPDRVIVAGGAQSALFAICSALLKPGEALAAGRLTYPGFKAVAAQLNLPLVGLAIDENGIVPEDFERVCHERSPRALYVIPAIDNPTTATLPEGRRREIAEIARRHSVAIIEDDPYSCLREQVVPTFAEIAGDITWHIATLSKCLTPALRIAYTVAPDAGGAMRLAGILRATSLMAPPLMAALAARWIADGTAREVTDAVRHESAERQKLAATALGTATFFADPNGHHLWLKLPDHWRAEEFAAEADRSGIAIVPSGAFSISGDPERAVRVSLGVAPDRAALERGLTLLARLLERPSYAARVVV</sequence>
<dbReference type="Pfam" id="PF00392">
    <property type="entry name" value="GntR"/>
    <property type="match status" value="1"/>
</dbReference>
<keyword evidence="2" id="KW-0663">Pyridoxal phosphate</keyword>
<dbReference type="PANTHER" id="PTHR46577">
    <property type="entry name" value="HTH-TYPE TRANSCRIPTIONAL REGULATORY PROTEIN GABR"/>
    <property type="match status" value="1"/>
</dbReference>
<dbReference type="InterPro" id="IPR000524">
    <property type="entry name" value="Tscrpt_reg_HTH_GntR"/>
</dbReference>
<keyword evidence="8" id="KW-1185">Reference proteome</keyword>
<dbReference type="PROSITE" id="PS50949">
    <property type="entry name" value="HTH_GNTR"/>
    <property type="match status" value="1"/>
</dbReference>
<dbReference type="AlphaFoldDB" id="A0A2S9IRE0"/>
<dbReference type="Gene3D" id="3.40.640.10">
    <property type="entry name" value="Type I PLP-dependent aspartate aminotransferase-like (Major domain)"/>
    <property type="match status" value="1"/>
</dbReference>
<dbReference type="Gene3D" id="1.10.10.10">
    <property type="entry name" value="Winged helix-like DNA-binding domain superfamily/Winged helix DNA-binding domain"/>
    <property type="match status" value="1"/>
</dbReference>
<keyword evidence="4" id="KW-0238">DNA-binding</keyword>
<dbReference type="GO" id="GO:0030170">
    <property type="term" value="F:pyridoxal phosphate binding"/>
    <property type="evidence" value="ECO:0007669"/>
    <property type="project" value="InterPro"/>
</dbReference>
<dbReference type="InterPro" id="IPR004839">
    <property type="entry name" value="Aminotransferase_I/II_large"/>
</dbReference>
<evidence type="ECO:0000256" key="2">
    <source>
        <dbReference type="ARBA" id="ARBA00022898"/>
    </source>
</evidence>
<dbReference type="Proteomes" id="UP000239434">
    <property type="component" value="Unassembled WGS sequence"/>
</dbReference>
<evidence type="ECO:0000313" key="8">
    <source>
        <dbReference type="Proteomes" id="UP000239434"/>
    </source>
</evidence>
<keyword evidence="3" id="KW-0805">Transcription regulation</keyword>
<gene>
    <name evidence="7" type="ORF">C5748_12835</name>
</gene>
<dbReference type="InterPro" id="IPR015422">
    <property type="entry name" value="PyrdxlP-dep_Trfase_small"/>
</dbReference>
<dbReference type="InterPro" id="IPR036388">
    <property type="entry name" value="WH-like_DNA-bd_sf"/>
</dbReference>
<dbReference type="InterPro" id="IPR036390">
    <property type="entry name" value="WH_DNA-bd_sf"/>
</dbReference>
<keyword evidence="5" id="KW-0804">Transcription</keyword>
<dbReference type="CDD" id="cd00609">
    <property type="entry name" value="AAT_like"/>
    <property type="match status" value="1"/>
</dbReference>
<dbReference type="InterPro" id="IPR051446">
    <property type="entry name" value="HTH_trans_reg/aminotransferase"/>
</dbReference>
<evidence type="ECO:0000256" key="3">
    <source>
        <dbReference type="ARBA" id="ARBA00023015"/>
    </source>
</evidence>
<dbReference type="Gene3D" id="3.90.1150.10">
    <property type="entry name" value="Aspartate Aminotransferase, domain 1"/>
    <property type="match status" value="1"/>
</dbReference>
<keyword evidence="7" id="KW-0032">Aminotransferase</keyword>
<proteinExistence type="inferred from homology"/>
<keyword evidence="7" id="KW-0808">Transferase</keyword>
<accession>A0A2S9IRE0</accession>
<protein>
    <submittedName>
        <fullName evidence="7">PLP-dependent aminotransferase family protein</fullName>
    </submittedName>
</protein>
<evidence type="ECO:0000256" key="1">
    <source>
        <dbReference type="ARBA" id="ARBA00005384"/>
    </source>
</evidence>
<dbReference type="Pfam" id="PF00155">
    <property type="entry name" value="Aminotran_1_2"/>
    <property type="match status" value="1"/>
</dbReference>
<evidence type="ECO:0000259" key="6">
    <source>
        <dbReference type="PROSITE" id="PS50949"/>
    </source>
</evidence>
<dbReference type="GO" id="GO:0003677">
    <property type="term" value="F:DNA binding"/>
    <property type="evidence" value="ECO:0007669"/>
    <property type="project" value="UniProtKB-KW"/>
</dbReference>
<dbReference type="SUPFAM" id="SSF53383">
    <property type="entry name" value="PLP-dependent transferases"/>
    <property type="match status" value="1"/>
</dbReference>
<reference evidence="7 8" key="1">
    <citation type="submission" date="2018-02" db="EMBL/GenBank/DDBJ databases">
        <title>The draft genome of Phyllobacterium sp. 1N-3.</title>
        <authorList>
            <person name="Liu L."/>
            <person name="Li L."/>
            <person name="Zhang X."/>
            <person name="Wang T."/>
            <person name="Liang L."/>
        </authorList>
    </citation>
    <scope>NUCLEOTIDE SEQUENCE [LARGE SCALE GENOMIC DNA]</scope>
    <source>
        <strain evidence="7 8">1N-3</strain>
    </source>
</reference>
<dbReference type="CDD" id="cd07377">
    <property type="entry name" value="WHTH_GntR"/>
    <property type="match status" value="1"/>
</dbReference>
<dbReference type="InterPro" id="IPR015424">
    <property type="entry name" value="PyrdxlP-dep_Trfase"/>
</dbReference>
<dbReference type="GO" id="GO:0003700">
    <property type="term" value="F:DNA-binding transcription factor activity"/>
    <property type="evidence" value="ECO:0007669"/>
    <property type="project" value="InterPro"/>
</dbReference>
<dbReference type="SMART" id="SM00345">
    <property type="entry name" value="HTH_GNTR"/>
    <property type="match status" value="1"/>
</dbReference>
<feature type="domain" description="HTH gntR-type" evidence="6">
    <location>
        <begin position="13"/>
        <end position="81"/>
    </location>
</feature>
<dbReference type="SUPFAM" id="SSF46785">
    <property type="entry name" value="Winged helix' DNA-binding domain"/>
    <property type="match status" value="1"/>
</dbReference>
<evidence type="ECO:0000256" key="4">
    <source>
        <dbReference type="ARBA" id="ARBA00023125"/>
    </source>
</evidence>
<evidence type="ECO:0000313" key="7">
    <source>
        <dbReference type="EMBL" id="PRD43088.1"/>
    </source>
</evidence>
<dbReference type="PANTHER" id="PTHR46577:SF1">
    <property type="entry name" value="HTH-TYPE TRANSCRIPTIONAL REGULATORY PROTEIN GABR"/>
    <property type="match status" value="1"/>
</dbReference>
<dbReference type="EMBL" id="PVBR01000008">
    <property type="protein sequence ID" value="PRD43088.1"/>
    <property type="molecule type" value="Genomic_DNA"/>
</dbReference>
<comment type="similarity">
    <text evidence="1">In the C-terminal section; belongs to the class-I pyridoxal-phosphate-dependent aminotransferase family.</text>
</comment>
<dbReference type="GO" id="GO:0008483">
    <property type="term" value="F:transaminase activity"/>
    <property type="evidence" value="ECO:0007669"/>
    <property type="project" value="UniProtKB-KW"/>
</dbReference>
<comment type="caution">
    <text evidence="7">The sequence shown here is derived from an EMBL/GenBank/DDBJ whole genome shotgun (WGS) entry which is preliminary data.</text>
</comment>